<dbReference type="Pfam" id="PF02423">
    <property type="entry name" value="OCD_Mu_crystall"/>
    <property type="match status" value="1"/>
</dbReference>
<dbReference type="PANTHER" id="PTHR13812:SF19">
    <property type="entry name" value="KETIMINE REDUCTASE MU-CRYSTALLIN"/>
    <property type="match status" value="1"/>
</dbReference>
<dbReference type="AlphaFoldDB" id="A0A1D6PC35"/>
<dbReference type="InterPro" id="IPR003462">
    <property type="entry name" value="ODC_Mu_crystall"/>
</dbReference>
<dbReference type="ExpressionAtlas" id="A0A1D6PC35">
    <property type="expression patterns" value="baseline and differential"/>
</dbReference>
<dbReference type="Gene3D" id="3.30.1780.10">
    <property type="entry name" value="ornithine cyclodeaminase, domain 1"/>
    <property type="match status" value="1"/>
</dbReference>
<dbReference type="InterPro" id="IPR023401">
    <property type="entry name" value="ODC_N"/>
</dbReference>
<dbReference type="PaxDb" id="4577-GRMZM2G066716_P01"/>
<dbReference type="EMBL" id="CM000785">
    <property type="protein sequence ID" value="AQL07189.1"/>
    <property type="molecule type" value="Genomic_DNA"/>
</dbReference>
<dbReference type="PANTHER" id="PTHR13812">
    <property type="entry name" value="KETIMINE REDUCTASE MU-CRYSTALLIN"/>
    <property type="match status" value="1"/>
</dbReference>
<dbReference type="STRING" id="4577.A0A1D6PC35"/>
<dbReference type="SUPFAM" id="SSF51735">
    <property type="entry name" value="NAD(P)-binding Rossmann-fold domains"/>
    <property type="match status" value="1"/>
</dbReference>
<reference evidence="2" key="1">
    <citation type="submission" date="2015-12" db="EMBL/GenBank/DDBJ databases">
        <title>Update maize B73 reference genome by single molecule sequencing technologies.</title>
        <authorList>
            <consortium name="Maize Genome Sequencing Project"/>
            <person name="Ware D."/>
        </authorList>
    </citation>
    <scope>NUCLEOTIDE SEQUENCE</scope>
    <source>
        <tissue evidence="2">Seedling</tissue>
    </source>
</reference>
<organism evidence="2">
    <name type="scientific">Zea mays</name>
    <name type="common">Maize</name>
    <dbReference type="NCBI Taxonomy" id="4577"/>
    <lineage>
        <taxon>Eukaryota</taxon>
        <taxon>Viridiplantae</taxon>
        <taxon>Streptophyta</taxon>
        <taxon>Embryophyta</taxon>
        <taxon>Tracheophyta</taxon>
        <taxon>Spermatophyta</taxon>
        <taxon>Magnoliopsida</taxon>
        <taxon>Liliopsida</taxon>
        <taxon>Poales</taxon>
        <taxon>Poaceae</taxon>
        <taxon>PACMAD clade</taxon>
        <taxon>Panicoideae</taxon>
        <taxon>Andropogonodae</taxon>
        <taxon>Andropogoneae</taxon>
        <taxon>Tripsacinae</taxon>
        <taxon>Zea</taxon>
    </lineage>
</organism>
<dbReference type="InParanoid" id="A0A1D6PC35"/>
<name>A0A1D6PC35_MAIZE</name>
<dbReference type="InterPro" id="IPR036291">
    <property type="entry name" value="NAD(P)-bd_dom_sf"/>
</dbReference>
<protein>
    <submittedName>
        <fullName evidence="2">NAD(P)-binding Rossmann-fold superfamily protein</fullName>
    </submittedName>
</protein>
<evidence type="ECO:0000256" key="1">
    <source>
        <dbReference type="ARBA" id="ARBA00008903"/>
    </source>
</evidence>
<sequence length="246" mass="26557">MQSPSCSSSSGAAAHPRYIMLTEAEKEEKRLRRVLANRESTRQTILRRQLSAGIQCPQHVSIPLPTAPSAALLLMPSWCAHPSLPYFALKAVTSFPSNSLRLPSVHVVVSLFSAATDTPLASVDGSALTLLRTAAVSALAASLLASPSRSPSVLALKIWRFSLHVPRVRTTDRRAGRGWRLVMGHGCQTRGDGGRGWRLVMGAKRAEMAAGDGWRFGRARDLEAGGRTVHHPHPVNAYTTLLKSSI</sequence>
<accession>A0A1D6PC35</accession>
<proteinExistence type="inferred from homology"/>
<comment type="similarity">
    <text evidence="1">Belongs to the ornithine cyclodeaminase/mu-crystallin family.</text>
</comment>
<evidence type="ECO:0000313" key="2">
    <source>
        <dbReference type="EMBL" id="AQL07189.1"/>
    </source>
</evidence>
<gene>
    <name evidence="2" type="ORF">ZEAMMB73_Zm00001d047643</name>
</gene>
<dbReference type="eggNOG" id="KOG3007">
    <property type="taxonomic scope" value="Eukaryota"/>
</dbReference>